<dbReference type="InterPro" id="IPR007439">
    <property type="entry name" value="Chemotax_Pase_CheZ"/>
</dbReference>
<sequence>MSEKKAEPAVYRQLSTDMRQGLKDIYQQISTASDSQPLADSGTDALFHEATDQLDEVLKATESATMSIMEIVERHLDMQEQNAELLALVREGTISSAQIAMLEANNRQMGDDLTSVLTTLSFQDITGQRIKRVVAALNKIENTVVELYLSSGLIMEGAEKDPQKDAAALQDEARQAVEEFRQQRKAENLKGPDKNGVSQSAIDDMLSQLGM</sequence>
<proteinExistence type="predicted"/>
<dbReference type="OMA" id="AMHGQLG"/>
<name>A0AA94HUP2_DESDE</name>
<dbReference type="Pfam" id="PF04344">
    <property type="entry name" value="CheZ"/>
    <property type="match status" value="1"/>
</dbReference>
<reference evidence="3" key="1">
    <citation type="submission" date="2016-11" db="EMBL/GenBank/DDBJ databases">
        <authorList>
            <person name="Jaros S."/>
            <person name="Januszkiewicz K."/>
            <person name="Wedrychowicz H."/>
        </authorList>
    </citation>
    <scope>NUCLEOTIDE SEQUENCE [LARGE SCALE GENOMIC DNA]</scope>
    <source>
        <strain evidence="3">DSM 7057</strain>
    </source>
</reference>
<accession>A0AA94HUP2</accession>
<dbReference type="Gene3D" id="1.10.287.500">
    <property type="entry name" value="Helix hairpin bin"/>
    <property type="match status" value="2"/>
</dbReference>
<dbReference type="Proteomes" id="UP000182680">
    <property type="component" value="Unassembled WGS sequence"/>
</dbReference>
<dbReference type="GO" id="GO:0009288">
    <property type="term" value="C:bacterial-type flagellum"/>
    <property type="evidence" value="ECO:0007669"/>
    <property type="project" value="InterPro"/>
</dbReference>
<gene>
    <name evidence="2" type="ORF">SAMN02910291_02486</name>
</gene>
<comment type="caution">
    <text evidence="2">The sequence shown here is derived from an EMBL/GenBank/DDBJ whole genome shotgun (WGS) entry which is preliminary data.</text>
</comment>
<feature type="compositionally biased region" description="Basic and acidic residues" evidence="1">
    <location>
        <begin position="171"/>
        <end position="193"/>
    </location>
</feature>
<dbReference type="GO" id="GO:0003824">
    <property type="term" value="F:catalytic activity"/>
    <property type="evidence" value="ECO:0007669"/>
    <property type="project" value="InterPro"/>
</dbReference>
<evidence type="ECO:0000313" key="2">
    <source>
        <dbReference type="EMBL" id="SFW68238.1"/>
    </source>
</evidence>
<feature type="region of interest" description="Disordered" evidence="1">
    <location>
        <begin position="166"/>
        <end position="211"/>
    </location>
</feature>
<dbReference type="EMBL" id="FPIW01000063">
    <property type="protein sequence ID" value="SFW68238.1"/>
    <property type="molecule type" value="Genomic_DNA"/>
</dbReference>
<organism evidence="2 3">
    <name type="scientific">Desulfovibrio desulfuricans</name>
    <dbReference type="NCBI Taxonomy" id="876"/>
    <lineage>
        <taxon>Bacteria</taxon>
        <taxon>Pseudomonadati</taxon>
        <taxon>Thermodesulfobacteriota</taxon>
        <taxon>Desulfovibrionia</taxon>
        <taxon>Desulfovibrionales</taxon>
        <taxon>Desulfovibrionaceae</taxon>
        <taxon>Desulfovibrio</taxon>
    </lineage>
</organism>
<evidence type="ECO:0000256" key="1">
    <source>
        <dbReference type="SAM" id="MobiDB-lite"/>
    </source>
</evidence>
<dbReference type="RefSeq" id="WP_012624032.1">
    <property type="nucleotide sequence ID" value="NZ_FPIW01000063.1"/>
</dbReference>
<dbReference type="SUPFAM" id="SSF75708">
    <property type="entry name" value="Chemotaxis phosphatase CheZ"/>
    <property type="match status" value="1"/>
</dbReference>
<evidence type="ECO:0000313" key="3">
    <source>
        <dbReference type="Proteomes" id="UP000182680"/>
    </source>
</evidence>
<protein>
    <submittedName>
        <fullName evidence="2">Chemotaxis protein CheZ</fullName>
    </submittedName>
</protein>
<dbReference type="AlphaFoldDB" id="A0AA94HUP2"/>
<dbReference type="GO" id="GO:0050920">
    <property type="term" value="P:regulation of chemotaxis"/>
    <property type="evidence" value="ECO:0007669"/>
    <property type="project" value="InterPro"/>
</dbReference>